<keyword evidence="4" id="KW-1185">Reference proteome</keyword>
<sequence>MSRRWLPSLEQLTARGGEWRNWGRTQSAFPSYTARPGTIAEVAAAVRRAAERGGTLKALGAGHSFTAVSAPRDVALSPEHLRGLVAVDAGAKRVTLRAGTRLFEVPAILAPHGLAMPNLGDIDRQTVAGAISTGTHGTGLAFGGLATQVVGATLVDGAGDVITVGDGDPRLAGVALGLGALGVLVEVTLQCVEAFVLDALEAPQPLDEVIDGFLDTVRATDHYEFYWFPGTDVALTKTNTRHPGSHRTEPLSPAKRLIDDRVVGNEALRAMSELGRAVPAFTPGLVRFAAGATGNRRFSDVSTGVFTTRRTVRFRESEWAVPLAQTMDAFAALRSLVAQHDWNITFPIEVRAAAADELMLSTAAGRESGYIAVHRYYRDADTEYFREVEALMLSFGGRPHWGKMHTRDADFFRAAYPRFGEFLALREQFDPHRVFANDYLDSVLGK</sequence>
<dbReference type="Pfam" id="PF01565">
    <property type="entry name" value="FAD_binding_4"/>
    <property type="match status" value="1"/>
</dbReference>
<keyword evidence="1" id="KW-0560">Oxidoreductase</keyword>
<dbReference type="PROSITE" id="PS51387">
    <property type="entry name" value="FAD_PCMH"/>
    <property type="match status" value="1"/>
</dbReference>
<dbReference type="SUPFAM" id="SSF56176">
    <property type="entry name" value="FAD-binding/transporter-associated domain-like"/>
    <property type="match status" value="1"/>
</dbReference>
<dbReference type="EMBL" id="BAABFR010000015">
    <property type="protein sequence ID" value="GAA4388240.1"/>
    <property type="molecule type" value="Genomic_DNA"/>
</dbReference>
<organism evidence="3 4">
    <name type="scientific">Tsukamurella soli</name>
    <dbReference type="NCBI Taxonomy" id="644556"/>
    <lineage>
        <taxon>Bacteria</taxon>
        <taxon>Bacillati</taxon>
        <taxon>Actinomycetota</taxon>
        <taxon>Actinomycetes</taxon>
        <taxon>Mycobacteriales</taxon>
        <taxon>Tsukamurellaceae</taxon>
        <taxon>Tsukamurella</taxon>
    </lineage>
</organism>
<evidence type="ECO:0000313" key="3">
    <source>
        <dbReference type="EMBL" id="GAA4388240.1"/>
    </source>
</evidence>
<proteinExistence type="predicted"/>
<dbReference type="InterPro" id="IPR016171">
    <property type="entry name" value="Vanillyl_alc_oxidase_C-sub2"/>
</dbReference>
<dbReference type="InterPro" id="IPR006094">
    <property type="entry name" value="Oxid_FAD_bind_N"/>
</dbReference>
<evidence type="ECO:0000259" key="2">
    <source>
        <dbReference type="PROSITE" id="PS51387"/>
    </source>
</evidence>
<comment type="caution">
    <text evidence="3">The sequence shown here is derived from an EMBL/GenBank/DDBJ whole genome shotgun (WGS) entry which is preliminary data.</text>
</comment>
<dbReference type="Proteomes" id="UP001500635">
    <property type="component" value="Unassembled WGS sequence"/>
</dbReference>
<gene>
    <name evidence="3" type="ORF">GCM10023147_13600</name>
</gene>
<dbReference type="Gene3D" id="3.30.43.10">
    <property type="entry name" value="Uridine Diphospho-n-acetylenolpyruvylglucosamine Reductase, domain 2"/>
    <property type="match status" value="1"/>
</dbReference>
<dbReference type="PANTHER" id="PTHR43762">
    <property type="entry name" value="L-GULONOLACTONE OXIDASE"/>
    <property type="match status" value="1"/>
</dbReference>
<protein>
    <submittedName>
        <fullName evidence="3">D-arabinono-1,4-lactone oxidase</fullName>
    </submittedName>
</protein>
<dbReference type="Gene3D" id="3.30.70.2520">
    <property type="match status" value="1"/>
</dbReference>
<dbReference type="InterPro" id="IPR016166">
    <property type="entry name" value="FAD-bd_PCMH"/>
</dbReference>
<dbReference type="NCBIfam" id="TIGR01679">
    <property type="entry name" value="bact_FAD_ox"/>
    <property type="match status" value="1"/>
</dbReference>
<dbReference type="InterPro" id="IPR007173">
    <property type="entry name" value="ALO_C"/>
</dbReference>
<dbReference type="PIRSF" id="PIRSF000136">
    <property type="entry name" value="LGO_GLO"/>
    <property type="match status" value="1"/>
</dbReference>
<reference evidence="4" key="1">
    <citation type="journal article" date="2019" name="Int. J. Syst. Evol. Microbiol.">
        <title>The Global Catalogue of Microorganisms (GCM) 10K type strain sequencing project: providing services to taxonomists for standard genome sequencing and annotation.</title>
        <authorList>
            <consortium name="The Broad Institute Genomics Platform"/>
            <consortium name="The Broad Institute Genome Sequencing Center for Infectious Disease"/>
            <person name="Wu L."/>
            <person name="Ma J."/>
        </authorList>
    </citation>
    <scope>NUCLEOTIDE SEQUENCE [LARGE SCALE GENOMIC DNA]</scope>
    <source>
        <strain evidence="4">JCM 17688</strain>
    </source>
</reference>
<dbReference type="InterPro" id="IPR036318">
    <property type="entry name" value="FAD-bd_PCMH-like_sf"/>
</dbReference>
<accession>A0ABP8JBM6</accession>
<evidence type="ECO:0000256" key="1">
    <source>
        <dbReference type="ARBA" id="ARBA00023002"/>
    </source>
</evidence>
<dbReference type="Gene3D" id="3.30.465.10">
    <property type="match status" value="1"/>
</dbReference>
<dbReference type="InterPro" id="IPR016167">
    <property type="entry name" value="FAD-bd_PCMH_sub1"/>
</dbReference>
<dbReference type="InterPro" id="IPR016169">
    <property type="entry name" value="FAD-bd_PCMH_sub2"/>
</dbReference>
<name>A0ABP8JBM6_9ACTN</name>
<feature type="domain" description="FAD-binding PCMH-type" evidence="2">
    <location>
        <begin position="24"/>
        <end position="194"/>
    </location>
</feature>
<dbReference type="PANTHER" id="PTHR43762:SF1">
    <property type="entry name" value="D-ARABINONO-1,4-LACTONE OXIDASE"/>
    <property type="match status" value="1"/>
</dbReference>
<dbReference type="Pfam" id="PF04030">
    <property type="entry name" value="ALO"/>
    <property type="match status" value="1"/>
</dbReference>
<evidence type="ECO:0000313" key="4">
    <source>
        <dbReference type="Proteomes" id="UP001500635"/>
    </source>
</evidence>
<dbReference type="Gene3D" id="1.10.45.10">
    <property type="entry name" value="Vanillyl-alcohol Oxidase, Chain A, domain 4"/>
    <property type="match status" value="1"/>
</dbReference>
<dbReference type="InterPro" id="IPR010031">
    <property type="entry name" value="FAD_lactone_oxidase-like"/>
</dbReference>